<keyword evidence="2" id="KW-0496">Mitochondrion</keyword>
<evidence type="ECO:0000313" key="2">
    <source>
        <dbReference type="EMBL" id="SPQ97551.1"/>
    </source>
</evidence>
<dbReference type="Proteomes" id="UP000290189">
    <property type="component" value="Unassembled WGS sequence"/>
</dbReference>
<reference evidence="2 3" key="1">
    <citation type="submission" date="2018-03" db="EMBL/GenBank/DDBJ databases">
        <authorList>
            <person name="Fogelqvist J."/>
        </authorList>
    </citation>
    <scope>NUCLEOTIDE SEQUENCE [LARGE SCALE GENOMIC DNA]</scope>
</reference>
<feature type="compositionally biased region" description="Basic residues" evidence="1">
    <location>
        <begin position="26"/>
        <end position="52"/>
    </location>
</feature>
<dbReference type="EMBL" id="OVEO01000008">
    <property type="protein sequence ID" value="SPQ97551.1"/>
    <property type="molecule type" value="Genomic_DNA"/>
</dbReference>
<geneLocation type="mitochondrion" evidence="2"/>
<gene>
    <name evidence="2" type="ORF">PLBR_LOCUS4766</name>
</gene>
<proteinExistence type="predicted"/>
<organism evidence="2 3">
    <name type="scientific">Plasmodiophora brassicae</name>
    <name type="common">Clubroot disease agent</name>
    <dbReference type="NCBI Taxonomy" id="37360"/>
    <lineage>
        <taxon>Eukaryota</taxon>
        <taxon>Sar</taxon>
        <taxon>Rhizaria</taxon>
        <taxon>Endomyxa</taxon>
        <taxon>Phytomyxea</taxon>
        <taxon>Plasmodiophorida</taxon>
        <taxon>Plasmodiophoridae</taxon>
        <taxon>Plasmodiophora</taxon>
    </lineage>
</organism>
<sequence length="382" mass="42657">MPHGRRRPAGPWPAGQGPRGIPCRTSARRTRHRTPGRRPGRRRPGRRPRGGRCRPCPVRPTDVLVPRTTATDPNDEPWPPVISWALRVCSARTAAWRPCRTRRALFWTQLGVVVVGWRMSAAASEGGLMARLLADLQAMDAERDSETALRIAVHRSKRQAEAELFELQAQLDRMRKEMCQVYTDEAAKQVRSDQCRLIAQLSQVDGESLPNLKAELAEATGALQRADAELNRSCLSWIRRLSQEAGEARQRGRLRQNVKDQVEQDAQKVVAMERKLAALSSSKQVSLRVCADLESRLSSTGAGQGSEHEDLKVQLRSRLAGDPELDQLVQHDGSFAVERLDAARSRVHHAQESVKAAADRIAEDVKRLQDTLSRTTTTTPRQ</sequence>
<feature type="region of interest" description="Disordered" evidence="1">
    <location>
        <begin position="1"/>
        <end position="75"/>
    </location>
</feature>
<accession>A0A3P3YBK6</accession>
<protein>
    <submittedName>
        <fullName evidence="2">Uncharacterized protein</fullName>
    </submittedName>
</protein>
<dbReference type="AlphaFoldDB" id="A0A3P3YBK6"/>
<name>A0A3P3YBK6_PLABS</name>
<evidence type="ECO:0000256" key="1">
    <source>
        <dbReference type="SAM" id="MobiDB-lite"/>
    </source>
</evidence>
<evidence type="ECO:0000313" key="3">
    <source>
        <dbReference type="Proteomes" id="UP000290189"/>
    </source>
</evidence>